<gene>
    <name evidence="10" type="ORF">BMAGN_1485</name>
</gene>
<evidence type="ECO:0000259" key="9">
    <source>
        <dbReference type="Pfam" id="PF03458"/>
    </source>
</evidence>
<evidence type="ECO:0000256" key="8">
    <source>
        <dbReference type="SAM" id="Phobius"/>
    </source>
</evidence>
<dbReference type="EMBL" id="JGZB01000013">
    <property type="protein sequence ID" value="KFI66576.1"/>
    <property type="molecule type" value="Genomic_DNA"/>
</dbReference>
<dbReference type="STRING" id="1692.BMAGN_1485"/>
<evidence type="ECO:0000256" key="1">
    <source>
        <dbReference type="ARBA" id="ARBA00004651"/>
    </source>
</evidence>
<dbReference type="RefSeq" id="WP_022859511.1">
    <property type="nucleotide sequence ID" value="NZ_JGZB01000013.1"/>
</dbReference>
<dbReference type="eggNOG" id="COG2860">
    <property type="taxonomic scope" value="Bacteria"/>
</dbReference>
<dbReference type="Proteomes" id="UP000029052">
    <property type="component" value="Unassembled WGS sequence"/>
</dbReference>
<accession>A0A087B6C6</accession>
<keyword evidence="11" id="KW-1185">Reference proteome</keyword>
<dbReference type="GO" id="GO:0005886">
    <property type="term" value="C:plasma membrane"/>
    <property type="evidence" value="ECO:0007669"/>
    <property type="project" value="UniProtKB-SubCell"/>
</dbReference>
<dbReference type="PANTHER" id="PTHR30506:SF3">
    <property type="entry name" value="UPF0126 INNER MEMBRANE PROTEIN YADS-RELATED"/>
    <property type="match status" value="1"/>
</dbReference>
<comment type="similarity">
    <text evidence="2">Belongs to the UPF0126 family.</text>
</comment>
<protein>
    <submittedName>
        <fullName evidence="10">Membrane protein</fullName>
    </submittedName>
</protein>
<evidence type="ECO:0000256" key="6">
    <source>
        <dbReference type="ARBA" id="ARBA00023136"/>
    </source>
</evidence>
<evidence type="ECO:0000256" key="3">
    <source>
        <dbReference type="ARBA" id="ARBA00022475"/>
    </source>
</evidence>
<reference evidence="10 11" key="1">
    <citation type="submission" date="2014-03" db="EMBL/GenBank/DDBJ databases">
        <title>Genomics of Bifidobacteria.</title>
        <authorList>
            <person name="Ventura M."/>
            <person name="Milani C."/>
            <person name="Lugli G.A."/>
        </authorList>
    </citation>
    <scope>NUCLEOTIDE SEQUENCE [LARGE SCALE GENOMIC DNA]</scope>
    <source>
        <strain evidence="10 11">LMG 11591</strain>
    </source>
</reference>
<feature type="transmembrane region" description="Helical" evidence="8">
    <location>
        <begin position="98"/>
        <end position="118"/>
    </location>
</feature>
<feature type="transmembrane region" description="Helical" evidence="8">
    <location>
        <begin position="37"/>
        <end position="54"/>
    </location>
</feature>
<dbReference type="PANTHER" id="PTHR30506">
    <property type="entry name" value="INNER MEMBRANE PROTEIN"/>
    <property type="match status" value="1"/>
</dbReference>
<comment type="caution">
    <text evidence="10">The sequence shown here is derived from an EMBL/GenBank/DDBJ whole genome shotgun (WGS) entry which is preliminary data.</text>
</comment>
<feature type="transmembrane region" description="Helical" evidence="8">
    <location>
        <begin position="13"/>
        <end position="30"/>
    </location>
</feature>
<evidence type="ECO:0000256" key="5">
    <source>
        <dbReference type="ARBA" id="ARBA00022989"/>
    </source>
</evidence>
<feature type="transmembrane region" description="Helical" evidence="8">
    <location>
        <begin position="66"/>
        <end position="86"/>
    </location>
</feature>
<feature type="domain" description="Glycine transporter" evidence="9">
    <location>
        <begin position="13"/>
        <end position="87"/>
    </location>
</feature>
<comment type="subcellular location">
    <subcellularLocation>
        <location evidence="1">Cell membrane</location>
        <topology evidence="1">Multi-pass membrane protein</topology>
    </subcellularLocation>
</comment>
<evidence type="ECO:0000256" key="4">
    <source>
        <dbReference type="ARBA" id="ARBA00022692"/>
    </source>
</evidence>
<feature type="transmembrane region" description="Helical" evidence="8">
    <location>
        <begin position="124"/>
        <end position="144"/>
    </location>
</feature>
<keyword evidence="4 8" id="KW-0812">Transmembrane</keyword>
<feature type="compositionally biased region" description="Low complexity" evidence="7">
    <location>
        <begin position="251"/>
        <end position="269"/>
    </location>
</feature>
<keyword evidence="6 8" id="KW-0472">Membrane</keyword>
<keyword evidence="5 8" id="KW-1133">Transmembrane helix</keyword>
<feature type="transmembrane region" description="Helical" evidence="8">
    <location>
        <begin position="181"/>
        <end position="200"/>
    </location>
</feature>
<evidence type="ECO:0000313" key="11">
    <source>
        <dbReference type="Proteomes" id="UP000029052"/>
    </source>
</evidence>
<feature type="domain" description="Glycine transporter" evidence="9">
    <location>
        <begin position="99"/>
        <end position="173"/>
    </location>
</feature>
<dbReference type="Pfam" id="PF03458">
    <property type="entry name" value="Gly_transporter"/>
    <property type="match status" value="2"/>
</dbReference>
<keyword evidence="3" id="KW-1003">Cell membrane</keyword>
<organism evidence="10 11">
    <name type="scientific">Bifidobacterium magnum</name>
    <dbReference type="NCBI Taxonomy" id="1692"/>
    <lineage>
        <taxon>Bacteria</taxon>
        <taxon>Bacillati</taxon>
        <taxon>Actinomycetota</taxon>
        <taxon>Actinomycetes</taxon>
        <taxon>Bifidobacteriales</taxon>
        <taxon>Bifidobacteriaceae</taxon>
        <taxon>Bifidobacterium</taxon>
    </lineage>
</organism>
<sequence>MGIALQTSPFFQLIEYLAVFFCGIGGGMAAIRKQFDLLTIVITSWLTALGGGMIRDVFLGALPPVGVSNIGFVLTALVSGLIVAVIHPEVHKLKWTMLTLDALALALFAVNGTSKALMYNTSGMTAVFLGTFTAMGGGLIRDILLNEVPQVIKDRHWYIVPAVVGSILTVVVWQMEQQKHITFQMEFILDVAIVVLVVLLRLASVKFDIQVPGAVQRTRAHLPSGRFVRHVVHRARLDGEKLEEKVDARAGDSSSAAQNAGSAQDAGKQ</sequence>
<evidence type="ECO:0000313" key="10">
    <source>
        <dbReference type="EMBL" id="KFI66576.1"/>
    </source>
</evidence>
<evidence type="ECO:0000256" key="7">
    <source>
        <dbReference type="SAM" id="MobiDB-lite"/>
    </source>
</evidence>
<dbReference type="InterPro" id="IPR005115">
    <property type="entry name" value="Gly_transporter"/>
</dbReference>
<proteinExistence type="inferred from homology"/>
<evidence type="ECO:0000256" key="2">
    <source>
        <dbReference type="ARBA" id="ARBA00008193"/>
    </source>
</evidence>
<feature type="transmembrane region" description="Helical" evidence="8">
    <location>
        <begin position="156"/>
        <end position="175"/>
    </location>
</feature>
<dbReference type="AlphaFoldDB" id="A0A087B6C6"/>
<name>A0A087B6C6_9BIFI</name>
<feature type="region of interest" description="Disordered" evidence="7">
    <location>
        <begin position="243"/>
        <end position="269"/>
    </location>
</feature>